<gene>
    <name evidence="2" type="ORF">UY55_C0001G0199</name>
</gene>
<feature type="transmembrane region" description="Helical" evidence="1">
    <location>
        <begin position="41"/>
        <end position="73"/>
    </location>
</feature>
<reference evidence="2 3" key="1">
    <citation type="journal article" date="2015" name="Nature">
        <title>rRNA introns, odd ribosomes, and small enigmatic genomes across a large radiation of phyla.</title>
        <authorList>
            <person name="Brown C.T."/>
            <person name="Hug L.A."/>
            <person name="Thomas B.C."/>
            <person name="Sharon I."/>
            <person name="Castelle C.J."/>
            <person name="Singh A."/>
            <person name="Wilkins M.J."/>
            <person name="Williams K.H."/>
            <person name="Banfield J.F."/>
        </authorList>
    </citation>
    <scope>NUCLEOTIDE SEQUENCE [LARGE SCALE GENOMIC DNA]</scope>
</reference>
<protein>
    <submittedName>
        <fullName evidence="2">Uncharacterized protein</fullName>
    </submittedName>
</protein>
<keyword evidence="1" id="KW-0812">Transmembrane</keyword>
<dbReference type="STRING" id="1618665.UY55_C0001G0199"/>
<keyword evidence="1" id="KW-0472">Membrane</keyword>
<accession>A0A0G1WA03</accession>
<proteinExistence type="predicted"/>
<feature type="transmembrane region" description="Helical" evidence="1">
    <location>
        <begin position="85"/>
        <end position="104"/>
    </location>
</feature>
<evidence type="ECO:0000313" key="2">
    <source>
        <dbReference type="EMBL" id="KKW15445.1"/>
    </source>
</evidence>
<sequence>MALVITTGSILVITGLAWLLNKVLPFKVCPICAGVSGTWFLLLIGILSGVLLVTSYQLLVSILMGGTVVGIAYQGEKSMGVAPENFLKFRTATIVPGFILVYFAVNNISWLTLVVEAVALAAVTYLYFVLPFSKSISSPRDNQKIAELEEKMKNCC</sequence>
<dbReference type="AlphaFoldDB" id="A0A0G1WA03"/>
<organism evidence="2 3">
    <name type="scientific">Candidatus Jorgensenbacteria bacterium GW2011_GWB1_50_10</name>
    <dbReference type="NCBI Taxonomy" id="1618665"/>
    <lineage>
        <taxon>Bacteria</taxon>
        <taxon>Candidatus Joergenseniibacteriota</taxon>
    </lineage>
</organism>
<feature type="transmembrane region" description="Helical" evidence="1">
    <location>
        <begin position="110"/>
        <end position="130"/>
    </location>
</feature>
<name>A0A0G1WA03_9BACT</name>
<evidence type="ECO:0000313" key="3">
    <source>
        <dbReference type="Proteomes" id="UP000034224"/>
    </source>
</evidence>
<evidence type="ECO:0000256" key="1">
    <source>
        <dbReference type="SAM" id="Phobius"/>
    </source>
</evidence>
<comment type="caution">
    <text evidence="2">The sequence shown here is derived from an EMBL/GenBank/DDBJ whole genome shotgun (WGS) entry which is preliminary data.</text>
</comment>
<dbReference type="Proteomes" id="UP000034224">
    <property type="component" value="Unassembled WGS sequence"/>
</dbReference>
<keyword evidence="1" id="KW-1133">Transmembrane helix</keyword>
<dbReference type="EMBL" id="LCQK01000001">
    <property type="protein sequence ID" value="KKW15445.1"/>
    <property type="molecule type" value="Genomic_DNA"/>
</dbReference>